<dbReference type="SMART" id="SM00257">
    <property type="entry name" value="LysM"/>
    <property type="match status" value="2"/>
</dbReference>
<dbReference type="SUPFAM" id="SSF54106">
    <property type="entry name" value="LysM domain"/>
    <property type="match status" value="2"/>
</dbReference>
<dbReference type="OrthoDB" id="2033517at2"/>
<dbReference type="PROSITE" id="PS51782">
    <property type="entry name" value="LYSM"/>
    <property type="match status" value="2"/>
</dbReference>
<dbReference type="EMBL" id="FTOO01000012">
    <property type="protein sequence ID" value="SIT07295.1"/>
    <property type="molecule type" value="Genomic_DNA"/>
</dbReference>
<evidence type="ECO:0000259" key="2">
    <source>
        <dbReference type="PROSITE" id="PS51782"/>
    </source>
</evidence>
<evidence type="ECO:0000313" key="4">
    <source>
        <dbReference type="Proteomes" id="UP000186156"/>
    </source>
</evidence>
<dbReference type="InterPro" id="IPR036779">
    <property type="entry name" value="LysM_dom_sf"/>
</dbReference>
<dbReference type="Proteomes" id="UP000186156">
    <property type="component" value="Unassembled WGS sequence"/>
</dbReference>
<dbReference type="PANTHER" id="PTHR33734:SF22">
    <property type="entry name" value="MEMBRANE-BOUND LYTIC MUREIN TRANSGLYCOSYLASE D"/>
    <property type="match status" value="1"/>
</dbReference>
<dbReference type="STRING" id="252246.SAMN05421799_11238"/>
<sequence>MKKYVVKPGESLYQISRKTGVRLPLILAANPQIKNANDITPGMTIVIPELGKGTTSKPKAKKAQSKPAKTSAAAKPYFGYVWPHAVQPGETWESIAERYNVTVEDLEHLNPAIASRALAPGLVVYVPLGTEPPAALSAPESAQGAWVPAPGGGPVDTAVPPMEPSASGILFSGQGHQGSLQQPPTVEPDEGVEPWAGPEASGGGLSQNGAEFEPAEPGEAPWEGTVEDGGPHMHQPYRRAEVIDFPETDAEGWSKPFVVRVGNDR</sequence>
<dbReference type="Pfam" id="PF01476">
    <property type="entry name" value="LysM"/>
    <property type="match status" value="2"/>
</dbReference>
<evidence type="ECO:0000313" key="3">
    <source>
        <dbReference type="EMBL" id="SIT07295.1"/>
    </source>
</evidence>
<reference evidence="4" key="1">
    <citation type="submission" date="2017-01" db="EMBL/GenBank/DDBJ databases">
        <authorList>
            <person name="Varghese N."/>
            <person name="Submissions S."/>
        </authorList>
    </citation>
    <scope>NUCLEOTIDE SEQUENCE [LARGE SCALE GENOMIC DNA]</scope>
    <source>
        <strain evidence="4">DSM 16176</strain>
    </source>
</reference>
<accession>A0A1N7P9I2</accession>
<organism evidence="3 4">
    <name type="scientific">Alicyclobacillus vulcanalis</name>
    <dbReference type="NCBI Taxonomy" id="252246"/>
    <lineage>
        <taxon>Bacteria</taxon>
        <taxon>Bacillati</taxon>
        <taxon>Bacillota</taxon>
        <taxon>Bacilli</taxon>
        <taxon>Bacillales</taxon>
        <taxon>Alicyclobacillaceae</taxon>
        <taxon>Alicyclobacillus</taxon>
    </lineage>
</organism>
<keyword evidence="4" id="KW-1185">Reference proteome</keyword>
<dbReference type="CDD" id="cd00118">
    <property type="entry name" value="LysM"/>
    <property type="match status" value="2"/>
</dbReference>
<dbReference type="RefSeq" id="WP_076348666.1">
    <property type="nucleotide sequence ID" value="NZ_FTOO01000012.1"/>
</dbReference>
<proteinExistence type="predicted"/>
<feature type="compositionally biased region" description="Low complexity" evidence="1">
    <location>
        <begin position="209"/>
        <end position="224"/>
    </location>
</feature>
<feature type="region of interest" description="Disordered" evidence="1">
    <location>
        <begin position="172"/>
        <end position="241"/>
    </location>
</feature>
<dbReference type="InterPro" id="IPR018392">
    <property type="entry name" value="LysM"/>
</dbReference>
<evidence type="ECO:0000256" key="1">
    <source>
        <dbReference type="SAM" id="MobiDB-lite"/>
    </source>
</evidence>
<protein>
    <submittedName>
        <fullName evidence="3">LysM domain-containing protein</fullName>
    </submittedName>
</protein>
<dbReference type="PANTHER" id="PTHR33734">
    <property type="entry name" value="LYSM DOMAIN-CONTAINING GPI-ANCHORED PROTEIN 2"/>
    <property type="match status" value="1"/>
</dbReference>
<name>A0A1N7P9I2_9BACL</name>
<dbReference type="Gene3D" id="3.10.350.10">
    <property type="entry name" value="LysM domain"/>
    <property type="match status" value="2"/>
</dbReference>
<dbReference type="AlphaFoldDB" id="A0A1N7P9I2"/>
<gene>
    <name evidence="3" type="ORF">SAMN05421799_11238</name>
</gene>
<feature type="domain" description="LysM" evidence="2">
    <location>
        <begin position="82"/>
        <end position="126"/>
    </location>
</feature>
<feature type="domain" description="LysM" evidence="2">
    <location>
        <begin position="2"/>
        <end position="47"/>
    </location>
</feature>